<dbReference type="SUPFAM" id="SSF81383">
    <property type="entry name" value="F-box domain"/>
    <property type="match status" value="1"/>
</dbReference>
<dbReference type="Proteomes" id="UP000521872">
    <property type="component" value="Unassembled WGS sequence"/>
</dbReference>
<comment type="caution">
    <text evidence="1">The sequence shown here is derived from an EMBL/GenBank/DDBJ whole genome shotgun (WGS) entry which is preliminary data.</text>
</comment>
<protein>
    <recommendedName>
        <fullName evidence="3">F-box domain-containing protein</fullName>
    </recommendedName>
</protein>
<evidence type="ECO:0000313" key="1">
    <source>
        <dbReference type="EMBL" id="KAF4617248.1"/>
    </source>
</evidence>
<dbReference type="Gene3D" id="1.20.1280.50">
    <property type="match status" value="1"/>
</dbReference>
<dbReference type="AlphaFoldDB" id="A0A8H4VP88"/>
<keyword evidence="2" id="KW-1185">Reference proteome</keyword>
<name>A0A8H4VP88_9AGAR</name>
<proteinExistence type="predicted"/>
<organism evidence="1 2">
    <name type="scientific">Agrocybe pediades</name>
    <dbReference type="NCBI Taxonomy" id="84607"/>
    <lineage>
        <taxon>Eukaryota</taxon>
        <taxon>Fungi</taxon>
        <taxon>Dikarya</taxon>
        <taxon>Basidiomycota</taxon>
        <taxon>Agaricomycotina</taxon>
        <taxon>Agaricomycetes</taxon>
        <taxon>Agaricomycetidae</taxon>
        <taxon>Agaricales</taxon>
        <taxon>Agaricineae</taxon>
        <taxon>Strophariaceae</taxon>
        <taxon>Agrocybe</taxon>
    </lineage>
</organism>
<dbReference type="InterPro" id="IPR036047">
    <property type="entry name" value="F-box-like_dom_sf"/>
</dbReference>
<evidence type="ECO:0000313" key="2">
    <source>
        <dbReference type="Proteomes" id="UP000521872"/>
    </source>
</evidence>
<sequence length="465" mass="52544">MAATTHIESDGVSQGEGSTATGIGALPAELLLEIFRHCVAYESLSVLILHNVSWWWRDLIETSPSLWKVIALRDSAHMVADRRAAIWAERCKAPNYDVELNIGDPDNILPLLSPLLQSIDRWKKLRLRGKQDAEIAVDELGLTSDTLTHLHLCLYDYEQSDVEDDPKITFSSISPEGDPNYALSLWVTRVPSPKTFVPLRFVHVTIAEGGITGLHTQPKYILEFLSACPELESFFFCGWHHDGRITRPLPVVSLPNLVTLHLKSTCFARALLSSIHAPNLQNLFLSHLNVNFQLHTEPYEVGDSEDEAGDYSQSPWSDQATGMGLRKLIHRSNPPIRVLEMDFCDMRTKDFRYVFDRLTQLEDFHIVASDMSDKVMDMLRPIVPPADSEDRTVRLRLPLLRKLRLTNCQRLSGQAIVNALTARVRWTDREFPAWTLVDVTISGCDGFSLLDRAELSLSLGNRLRL</sequence>
<gene>
    <name evidence="1" type="ORF">D9613_005845</name>
</gene>
<accession>A0A8H4VP88</accession>
<dbReference type="EMBL" id="JAACJL010000030">
    <property type="protein sequence ID" value="KAF4617248.1"/>
    <property type="molecule type" value="Genomic_DNA"/>
</dbReference>
<reference evidence="1 2" key="1">
    <citation type="submission" date="2019-12" db="EMBL/GenBank/DDBJ databases">
        <authorList>
            <person name="Floudas D."/>
            <person name="Bentzer J."/>
            <person name="Ahren D."/>
            <person name="Johansson T."/>
            <person name="Persson P."/>
            <person name="Tunlid A."/>
        </authorList>
    </citation>
    <scope>NUCLEOTIDE SEQUENCE [LARGE SCALE GENOMIC DNA]</scope>
    <source>
        <strain evidence="1 2">CBS 102.39</strain>
    </source>
</reference>
<dbReference type="InterPro" id="IPR032675">
    <property type="entry name" value="LRR_dom_sf"/>
</dbReference>
<dbReference type="Gene3D" id="3.80.10.10">
    <property type="entry name" value="Ribonuclease Inhibitor"/>
    <property type="match status" value="1"/>
</dbReference>
<dbReference type="SUPFAM" id="SSF52047">
    <property type="entry name" value="RNI-like"/>
    <property type="match status" value="1"/>
</dbReference>
<evidence type="ECO:0008006" key="3">
    <source>
        <dbReference type="Google" id="ProtNLM"/>
    </source>
</evidence>